<dbReference type="Proteomes" id="UP000291022">
    <property type="component" value="Unassembled WGS sequence"/>
</dbReference>
<name>A0A452RKA4_URSAM</name>
<dbReference type="GO" id="GO:0005546">
    <property type="term" value="F:phosphatidylinositol-4,5-bisphosphate binding"/>
    <property type="evidence" value="ECO:0007669"/>
    <property type="project" value="TreeGrafter"/>
</dbReference>
<dbReference type="InterPro" id="IPR007677">
    <property type="entry name" value="Gasdermin"/>
</dbReference>
<keyword evidence="3" id="KW-0472">Membrane</keyword>
<reference evidence="6" key="2">
    <citation type="submission" date="2025-08" db="UniProtKB">
        <authorList>
            <consortium name="Ensembl"/>
        </authorList>
    </citation>
    <scope>IDENTIFICATION</scope>
</reference>
<dbReference type="GO" id="GO:0070273">
    <property type="term" value="F:phosphatidylinositol-4-phosphate binding"/>
    <property type="evidence" value="ECO:0007669"/>
    <property type="project" value="TreeGrafter"/>
</dbReference>
<dbReference type="GO" id="GO:0001786">
    <property type="term" value="F:phosphatidylserine binding"/>
    <property type="evidence" value="ECO:0007669"/>
    <property type="project" value="TreeGrafter"/>
</dbReference>
<dbReference type="GO" id="GO:0042742">
    <property type="term" value="P:defense response to bacterium"/>
    <property type="evidence" value="ECO:0007669"/>
    <property type="project" value="TreeGrafter"/>
</dbReference>
<dbReference type="Ensembl" id="ENSUAMT00000021837.1">
    <property type="protein sequence ID" value="ENSUAMP00000019529.1"/>
    <property type="gene ID" value="ENSUAMG00000015453.1"/>
</dbReference>
<dbReference type="InterPro" id="IPR040460">
    <property type="entry name" value="Gasdermin_pore"/>
</dbReference>
<evidence type="ECO:0000259" key="5">
    <source>
        <dbReference type="Pfam" id="PF04598"/>
    </source>
</evidence>
<dbReference type="STRING" id="9643.ENSUAMP00000019529"/>
<organism evidence="6 7">
    <name type="scientific">Ursus americanus</name>
    <name type="common">American black bear</name>
    <name type="synonym">Euarctos americanus</name>
    <dbReference type="NCBI Taxonomy" id="9643"/>
    <lineage>
        <taxon>Eukaryota</taxon>
        <taxon>Metazoa</taxon>
        <taxon>Chordata</taxon>
        <taxon>Craniata</taxon>
        <taxon>Vertebrata</taxon>
        <taxon>Euteleostomi</taxon>
        <taxon>Mammalia</taxon>
        <taxon>Eutheria</taxon>
        <taxon>Laurasiatheria</taxon>
        <taxon>Carnivora</taxon>
        <taxon>Caniformia</taxon>
        <taxon>Ursidae</taxon>
        <taxon>Ursus</taxon>
    </lineage>
</organism>
<proteinExistence type="inferred from homology"/>
<dbReference type="GO" id="GO:0070269">
    <property type="term" value="P:pyroptotic inflammatory response"/>
    <property type="evidence" value="ECO:0007669"/>
    <property type="project" value="TreeGrafter"/>
</dbReference>
<dbReference type="PANTHER" id="PTHR16399">
    <property type="entry name" value="GASDERMIN"/>
    <property type="match status" value="1"/>
</dbReference>
<dbReference type="AlphaFoldDB" id="A0A452RKA4"/>
<feature type="region of interest" description="Disordered" evidence="4">
    <location>
        <begin position="189"/>
        <end position="208"/>
    </location>
</feature>
<sequence length="242" mass="27157">MPSISEEITRVVVQEVDVGGDMIAVRRILDADRFHRCSLVRGKRNFWGHQYHGPDLTLEDVLERREGEGLFDMLYRSGIFSQLLDMADSKGMLTVKLPKELTIAGAFHGSHKQRVKILETRIPQQYLDSLEKLRGRLPALWQAIGRTRADLYLVAETLETARKGPWHGNGSVHCGLDAHEAGTLGGGVCERSKPWPTRPRSGDASPDPRLLALLPDLPEQSQRLLGLFRPSLLGPRKCVWHC</sequence>
<evidence type="ECO:0000256" key="3">
    <source>
        <dbReference type="ARBA" id="ARBA00023136"/>
    </source>
</evidence>
<evidence type="ECO:0000313" key="6">
    <source>
        <dbReference type="Ensembl" id="ENSUAMP00000019529.1"/>
    </source>
</evidence>
<evidence type="ECO:0000256" key="1">
    <source>
        <dbReference type="ARBA" id="ARBA00004308"/>
    </source>
</evidence>
<feature type="domain" description="Gasdermin pore forming" evidence="5">
    <location>
        <begin position="6"/>
        <end position="163"/>
    </location>
</feature>
<comment type="similarity">
    <text evidence="2">Belongs to the gasdermin family.</text>
</comment>
<reference evidence="6" key="3">
    <citation type="submission" date="2025-09" db="UniProtKB">
        <authorList>
            <consortium name="Ensembl"/>
        </authorList>
    </citation>
    <scope>IDENTIFICATION</scope>
</reference>
<dbReference type="GeneTree" id="ENSGT00950000183140"/>
<reference evidence="7" key="1">
    <citation type="submission" date="2016-06" db="EMBL/GenBank/DDBJ databases">
        <title>De novo assembly and RNA-Seq shows season-dependent expression and editing in black bear kidneys.</title>
        <authorList>
            <person name="Korstanje R."/>
            <person name="Srivastava A."/>
            <person name="Sarsani V.K."/>
            <person name="Sheehan S.M."/>
            <person name="Seger R.L."/>
            <person name="Barter M.E."/>
            <person name="Lindqvist C."/>
            <person name="Brody L.C."/>
            <person name="Mullikin J.C."/>
        </authorList>
    </citation>
    <scope>NUCLEOTIDE SEQUENCE [LARGE SCALE GENOMIC DNA]</scope>
</reference>
<dbReference type="Pfam" id="PF04598">
    <property type="entry name" value="Gasdermin"/>
    <property type="match status" value="1"/>
</dbReference>
<dbReference type="GO" id="GO:0012505">
    <property type="term" value="C:endomembrane system"/>
    <property type="evidence" value="ECO:0007669"/>
    <property type="project" value="UniProtKB-SubCell"/>
</dbReference>
<comment type="subcellular location">
    <subcellularLocation>
        <location evidence="1">Endomembrane system</location>
    </subcellularLocation>
</comment>
<accession>A0A452RKA4</accession>
<evidence type="ECO:0000256" key="4">
    <source>
        <dbReference type="SAM" id="MobiDB-lite"/>
    </source>
</evidence>
<keyword evidence="7" id="KW-1185">Reference proteome</keyword>
<protein>
    <recommendedName>
        <fullName evidence="5">Gasdermin pore forming domain-containing protein</fullName>
    </recommendedName>
</protein>
<evidence type="ECO:0000256" key="2">
    <source>
        <dbReference type="ARBA" id="ARBA00009279"/>
    </source>
</evidence>
<evidence type="ECO:0000313" key="7">
    <source>
        <dbReference type="Proteomes" id="UP000291022"/>
    </source>
</evidence>
<dbReference type="PANTHER" id="PTHR16399:SF20">
    <property type="entry name" value="GASDERMIN-B"/>
    <property type="match status" value="1"/>
</dbReference>
<dbReference type="OMA" id="ITSCGPR"/>